<dbReference type="EMBL" id="VICG01000004">
    <property type="protein sequence ID" value="KAA8572485.1"/>
    <property type="molecule type" value="Genomic_DNA"/>
</dbReference>
<proteinExistence type="predicted"/>
<evidence type="ECO:0000313" key="1">
    <source>
        <dbReference type="EMBL" id="KAA8572485.1"/>
    </source>
</evidence>
<organism evidence="1 2">
    <name type="scientific">Monilinia fructicola</name>
    <name type="common">Brown rot fungus</name>
    <name type="synonym">Ciboria fructicola</name>
    <dbReference type="NCBI Taxonomy" id="38448"/>
    <lineage>
        <taxon>Eukaryota</taxon>
        <taxon>Fungi</taxon>
        <taxon>Dikarya</taxon>
        <taxon>Ascomycota</taxon>
        <taxon>Pezizomycotina</taxon>
        <taxon>Leotiomycetes</taxon>
        <taxon>Helotiales</taxon>
        <taxon>Sclerotiniaceae</taxon>
        <taxon>Monilinia</taxon>
    </lineage>
</organism>
<gene>
    <name evidence="1" type="ORF">EYC84_003105</name>
</gene>
<dbReference type="AlphaFoldDB" id="A0A5M9K0R5"/>
<sequence length="68" mass="8206">MHWTNRVITMQLVPQYYSLWESWKPIYLLFACLAEMLLYQYKPPNYFVTFVSCIITLSPTAYTQPEDF</sequence>
<dbReference type="Proteomes" id="UP000322873">
    <property type="component" value="Unassembled WGS sequence"/>
</dbReference>
<evidence type="ECO:0000313" key="2">
    <source>
        <dbReference type="Proteomes" id="UP000322873"/>
    </source>
</evidence>
<keyword evidence="2" id="KW-1185">Reference proteome</keyword>
<comment type="caution">
    <text evidence="1">The sequence shown here is derived from an EMBL/GenBank/DDBJ whole genome shotgun (WGS) entry which is preliminary data.</text>
</comment>
<name>A0A5M9K0R5_MONFR</name>
<protein>
    <submittedName>
        <fullName evidence="1">Uncharacterized protein</fullName>
    </submittedName>
</protein>
<reference evidence="1 2" key="1">
    <citation type="submission" date="2019-06" db="EMBL/GenBank/DDBJ databases">
        <title>Genome Sequence of the Brown Rot Fungal Pathogen Monilinia fructicola.</title>
        <authorList>
            <person name="De Miccolis Angelini R.M."/>
            <person name="Landi L."/>
            <person name="Abate D."/>
            <person name="Pollastro S."/>
            <person name="Romanazzi G."/>
            <person name="Faretra F."/>
        </authorList>
    </citation>
    <scope>NUCLEOTIDE SEQUENCE [LARGE SCALE GENOMIC DNA]</scope>
    <source>
        <strain evidence="1 2">Mfrc123</strain>
    </source>
</reference>
<accession>A0A5M9K0R5</accession>